<name>A0A1I7C7A3_9BACT</name>
<evidence type="ECO:0000259" key="2">
    <source>
        <dbReference type="PROSITE" id="PS50930"/>
    </source>
</evidence>
<dbReference type="Gene3D" id="2.40.50.1020">
    <property type="entry name" value="LytTr DNA-binding domain"/>
    <property type="match status" value="1"/>
</dbReference>
<proteinExistence type="predicted"/>
<dbReference type="OrthoDB" id="1118393at2"/>
<dbReference type="PROSITE" id="PS50930">
    <property type="entry name" value="HTH_LYTTR"/>
    <property type="match status" value="1"/>
</dbReference>
<dbReference type="STRING" id="305507.SAMN04489724_2928"/>
<dbReference type="GO" id="GO:0003677">
    <property type="term" value="F:DNA binding"/>
    <property type="evidence" value="ECO:0007669"/>
    <property type="project" value="UniProtKB-KW"/>
</dbReference>
<feature type="transmembrane region" description="Helical" evidence="1">
    <location>
        <begin position="12"/>
        <end position="31"/>
    </location>
</feature>
<keyword evidence="4" id="KW-1185">Reference proteome</keyword>
<keyword evidence="1" id="KW-0472">Membrane</keyword>
<dbReference type="AlphaFoldDB" id="A0A1I7C7A3"/>
<organism evidence="3 4">
    <name type="scientific">Algoriphagus locisalis</name>
    <dbReference type="NCBI Taxonomy" id="305507"/>
    <lineage>
        <taxon>Bacteria</taxon>
        <taxon>Pseudomonadati</taxon>
        <taxon>Bacteroidota</taxon>
        <taxon>Cytophagia</taxon>
        <taxon>Cytophagales</taxon>
        <taxon>Cyclobacteriaceae</taxon>
        <taxon>Algoriphagus</taxon>
    </lineage>
</organism>
<dbReference type="EMBL" id="FPBF01000004">
    <property type="protein sequence ID" value="SFT95293.1"/>
    <property type="molecule type" value="Genomic_DNA"/>
</dbReference>
<dbReference type="Proteomes" id="UP000199673">
    <property type="component" value="Unassembled WGS sequence"/>
</dbReference>
<feature type="transmembrane region" description="Helical" evidence="1">
    <location>
        <begin position="117"/>
        <end position="141"/>
    </location>
</feature>
<feature type="transmembrane region" description="Helical" evidence="1">
    <location>
        <begin position="51"/>
        <end position="71"/>
    </location>
</feature>
<sequence length="264" mass="30809">MKNVYPFDPSIKHHLIIALGLAVWIFIFLYFTEPLDVGQLDDLDQLKFLPIYGLFGAAGYLLCLPIQSWLARKERKWLLRSEVIFMFTLILIGFAAAWLVYFYIVMDANPYAYTLDYFAKAIYLPAVLTVFPILAIGRWSFGKYKEKQLEKDKIEIRGVGNFEGLRLQWKDLIYIQSSDNYVEVFFKEGEKIKTQLIRNKLSTIEEQLPELIRTHRSFLINPVHFTQWKTGNRKLFVRLSEGIEVPVSKTYLEGLKAAVNFTTE</sequence>
<protein>
    <submittedName>
        <fullName evidence="3">LytTr DNA-binding domain-containing protein</fullName>
    </submittedName>
</protein>
<dbReference type="Pfam" id="PF04397">
    <property type="entry name" value="LytTR"/>
    <property type="match status" value="1"/>
</dbReference>
<gene>
    <name evidence="3" type="ORF">SAMN04489724_2928</name>
</gene>
<reference evidence="4" key="1">
    <citation type="submission" date="2016-10" db="EMBL/GenBank/DDBJ databases">
        <authorList>
            <person name="Varghese N."/>
            <person name="Submissions S."/>
        </authorList>
    </citation>
    <scope>NUCLEOTIDE SEQUENCE [LARGE SCALE GENOMIC DNA]</scope>
    <source>
        <strain evidence="4">DSM 23445</strain>
    </source>
</reference>
<dbReference type="SMART" id="SM00850">
    <property type="entry name" value="LytTR"/>
    <property type="match status" value="1"/>
</dbReference>
<feature type="domain" description="HTH LytTR-type" evidence="2">
    <location>
        <begin position="170"/>
        <end position="261"/>
    </location>
</feature>
<evidence type="ECO:0000256" key="1">
    <source>
        <dbReference type="SAM" id="Phobius"/>
    </source>
</evidence>
<accession>A0A1I7C7A3</accession>
<dbReference type="InterPro" id="IPR007492">
    <property type="entry name" value="LytTR_DNA-bd_dom"/>
</dbReference>
<dbReference type="RefSeq" id="WP_091694607.1">
    <property type="nucleotide sequence ID" value="NZ_FPBF01000004.1"/>
</dbReference>
<keyword evidence="1" id="KW-0812">Transmembrane</keyword>
<evidence type="ECO:0000313" key="4">
    <source>
        <dbReference type="Proteomes" id="UP000199673"/>
    </source>
</evidence>
<evidence type="ECO:0000313" key="3">
    <source>
        <dbReference type="EMBL" id="SFT95293.1"/>
    </source>
</evidence>
<keyword evidence="1" id="KW-1133">Transmembrane helix</keyword>
<keyword evidence="3" id="KW-0238">DNA-binding</keyword>
<feature type="transmembrane region" description="Helical" evidence="1">
    <location>
        <begin position="83"/>
        <end position="105"/>
    </location>
</feature>